<dbReference type="Pfam" id="PF00293">
    <property type="entry name" value="NUDIX"/>
    <property type="match status" value="1"/>
</dbReference>
<dbReference type="Gene3D" id="3.90.79.10">
    <property type="entry name" value="Nucleoside Triphosphate Pyrophosphohydrolase"/>
    <property type="match status" value="1"/>
</dbReference>
<dbReference type="RefSeq" id="WP_188889815.1">
    <property type="nucleotide sequence ID" value="NZ_BMHY01000004.1"/>
</dbReference>
<protein>
    <submittedName>
        <fullName evidence="4">DNA mismatch repair protein MutT</fullName>
    </submittedName>
</protein>
<gene>
    <name evidence="4" type="ORF">GCM10010918_28380</name>
</gene>
<accession>A0A917H9K8</accession>
<organism evidence="4 5">
    <name type="scientific">Paenibacillus radicis</name>
    <name type="common">ex Gao et al. 2016</name>
    <dbReference type="NCBI Taxonomy" id="1737354"/>
    <lineage>
        <taxon>Bacteria</taxon>
        <taxon>Bacillati</taxon>
        <taxon>Bacillota</taxon>
        <taxon>Bacilli</taxon>
        <taxon>Bacillales</taxon>
        <taxon>Paenibacillaceae</taxon>
        <taxon>Paenibacillus</taxon>
    </lineage>
</organism>
<evidence type="ECO:0000313" key="5">
    <source>
        <dbReference type="Proteomes" id="UP000600247"/>
    </source>
</evidence>
<feature type="domain" description="Nudix hydrolase" evidence="3">
    <location>
        <begin position="17"/>
        <end position="146"/>
    </location>
</feature>
<dbReference type="PROSITE" id="PS51462">
    <property type="entry name" value="NUDIX"/>
    <property type="match status" value="1"/>
</dbReference>
<dbReference type="PANTHER" id="PTHR43046:SF2">
    <property type="entry name" value="8-OXO-DGTP DIPHOSPHATASE-RELATED"/>
    <property type="match status" value="1"/>
</dbReference>
<evidence type="ECO:0000256" key="2">
    <source>
        <dbReference type="ARBA" id="ARBA00022801"/>
    </source>
</evidence>
<keyword evidence="5" id="KW-1185">Reference proteome</keyword>
<dbReference type="EMBL" id="BMHY01000004">
    <property type="protein sequence ID" value="GGG71208.1"/>
    <property type="molecule type" value="Genomic_DNA"/>
</dbReference>
<dbReference type="SUPFAM" id="SSF55811">
    <property type="entry name" value="Nudix"/>
    <property type="match status" value="1"/>
</dbReference>
<proteinExistence type="predicted"/>
<keyword evidence="2" id="KW-0378">Hydrolase</keyword>
<comment type="cofactor">
    <cofactor evidence="1">
        <name>Mg(2+)</name>
        <dbReference type="ChEBI" id="CHEBI:18420"/>
    </cofactor>
</comment>
<dbReference type="CDD" id="cd04677">
    <property type="entry name" value="NUDIX_Hydrolase"/>
    <property type="match status" value="1"/>
</dbReference>
<dbReference type="InterPro" id="IPR015797">
    <property type="entry name" value="NUDIX_hydrolase-like_dom_sf"/>
</dbReference>
<dbReference type="PANTHER" id="PTHR43046">
    <property type="entry name" value="GDP-MANNOSE MANNOSYL HYDROLASE"/>
    <property type="match status" value="1"/>
</dbReference>
<dbReference type="GO" id="GO:0016787">
    <property type="term" value="F:hydrolase activity"/>
    <property type="evidence" value="ECO:0007669"/>
    <property type="project" value="UniProtKB-KW"/>
</dbReference>
<evidence type="ECO:0000313" key="4">
    <source>
        <dbReference type="EMBL" id="GGG71208.1"/>
    </source>
</evidence>
<evidence type="ECO:0000259" key="3">
    <source>
        <dbReference type="PROSITE" id="PS51462"/>
    </source>
</evidence>
<dbReference type="InterPro" id="IPR020476">
    <property type="entry name" value="Nudix_hydrolase"/>
</dbReference>
<dbReference type="InterPro" id="IPR000086">
    <property type="entry name" value="NUDIX_hydrolase_dom"/>
</dbReference>
<dbReference type="Proteomes" id="UP000600247">
    <property type="component" value="Unassembled WGS sequence"/>
</dbReference>
<evidence type="ECO:0000256" key="1">
    <source>
        <dbReference type="ARBA" id="ARBA00001946"/>
    </source>
</evidence>
<reference evidence="4 5" key="1">
    <citation type="journal article" date="2014" name="Int. J. Syst. Evol. Microbiol.">
        <title>Complete genome sequence of Corynebacterium casei LMG S-19264T (=DSM 44701T), isolated from a smear-ripened cheese.</title>
        <authorList>
            <consortium name="US DOE Joint Genome Institute (JGI-PGF)"/>
            <person name="Walter F."/>
            <person name="Albersmeier A."/>
            <person name="Kalinowski J."/>
            <person name="Ruckert C."/>
        </authorList>
    </citation>
    <scope>NUCLEOTIDE SEQUENCE [LARGE SCALE GENOMIC DNA]</scope>
    <source>
        <strain evidence="4 5">CGMCC 1.15286</strain>
    </source>
</reference>
<dbReference type="PRINTS" id="PR00502">
    <property type="entry name" value="NUDIXFAMILY"/>
</dbReference>
<dbReference type="AlphaFoldDB" id="A0A917H9K8"/>
<comment type="caution">
    <text evidence="4">The sequence shown here is derived from an EMBL/GenBank/DDBJ whole genome shotgun (WGS) entry which is preliminary data.</text>
</comment>
<sequence>MGYIEELRALVGNQPLILVRPSAAVVNKEGKILLVQHNDHTWGIPGGLMELGESTEECLRRELKEELQITLKHLRLVGVYSGEALYTRLKNGHEYYNVVIAYLCTEYEGELRPDGIEILDAAFYSLNQLPEQLNPFIREKLQQLGPALLKQK</sequence>
<name>A0A917H9K8_9BACL</name>